<dbReference type="EMBL" id="QLST01000016">
    <property type="protein sequence ID" value="RBA27570.1"/>
    <property type="molecule type" value="Genomic_DNA"/>
</dbReference>
<feature type="domain" description="DUF4268" evidence="1">
    <location>
        <begin position="10"/>
        <end position="136"/>
    </location>
</feature>
<dbReference type="RefSeq" id="WP_113989770.1">
    <property type="nucleotide sequence ID" value="NZ_QLST01000016.1"/>
</dbReference>
<dbReference type="AlphaFoldDB" id="A0A365NZC9"/>
<evidence type="ECO:0000313" key="3">
    <source>
        <dbReference type="Proteomes" id="UP000253319"/>
    </source>
</evidence>
<sequence>MYSKEEAQRIKKEFWIAFAETYPRKWLLYDTKIKDFTFKFYIDNKKAEVLLEIEPKDEEKRIIYYEKMESLKSIVLEDYLPEAVFERNYHLENGKIVSRIWVTLEQVSVNNRATWETVFDFFAEQMDAFERFFYEYQDYLSDLEINT</sequence>
<proteinExistence type="predicted"/>
<dbReference type="Proteomes" id="UP000253319">
    <property type="component" value="Unassembled WGS sequence"/>
</dbReference>
<protein>
    <submittedName>
        <fullName evidence="2">DUF4268 domain-containing protein</fullName>
    </submittedName>
</protein>
<accession>A0A365NZC9</accession>
<organism evidence="2 3">
    <name type="scientific">Flavobacterium tibetense</name>
    <dbReference type="NCBI Taxonomy" id="2233533"/>
    <lineage>
        <taxon>Bacteria</taxon>
        <taxon>Pseudomonadati</taxon>
        <taxon>Bacteroidota</taxon>
        <taxon>Flavobacteriia</taxon>
        <taxon>Flavobacteriales</taxon>
        <taxon>Flavobacteriaceae</taxon>
        <taxon>Flavobacterium</taxon>
    </lineage>
</organism>
<dbReference type="Pfam" id="PF14088">
    <property type="entry name" value="DUF4268"/>
    <property type="match status" value="1"/>
</dbReference>
<reference evidence="2 3" key="1">
    <citation type="submission" date="2018-06" db="EMBL/GenBank/DDBJ databases">
        <title>Flavobacterium tibetense sp. nov., isolated from a wetland YonghuCo on Tibetan Plateau.</title>
        <authorList>
            <person name="Xing P."/>
            <person name="Phurbu D."/>
            <person name="Lu H."/>
        </authorList>
    </citation>
    <scope>NUCLEOTIDE SEQUENCE [LARGE SCALE GENOMIC DNA]</scope>
    <source>
        <strain evidence="2 3">YH5</strain>
    </source>
</reference>
<evidence type="ECO:0000259" key="1">
    <source>
        <dbReference type="Pfam" id="PF14088"/>
    </source>
</evidence>
<name>A0A365NZC9_9FLAO</name>
<gene>
    <name evidence="2" type="ORF">DPN68_11370</name>
</gene>
<dbReference type="OrthoDB" id="1467516at2"/>
<comment type="caution">
    <text evidence="2">The sequence shown here is derived from an EMBL/GenBank/DDBJ whole genome shotgun (WGS) entry which is preliminary data.</text>
</comment>
<keyword evidence="3" id="KW-1185">Reference proteome</keyword>
<dbReference type="InterPro" id="IPR025364">
    <property type="entry name" value="DUF4268"/>
</dbReference>
<evidence type="ECO:0000313" key="2">
    <source>
        <dbReference type="EMBL" id="RBA27570.1"/>
    </source>
</evidence>